<dbReference type="EMBL" id="CM009749">
    <property type="protein sequence ID" value="PUZ77024.1"/>
    <property type="molecule type" value="Genomic_DNA"/>
</dbReference>
<accession>A0A2T7FAD0</accession>
<organism evidence="1 2">
    <name type="scientific">Panicum hallii var. hallii</name>
    <dbReference type="NCBI Taxonomy" id="1504633"/>
    <lineage>
        <taxon>Eukaryota</taxon>
        <taxon>Viridiplantae</taxon>
        <taxon>Streptophyta</taxon>
        <taxon>Embryophyta</taxon>
        <taxon>Tracheophyta</taxon>
        <taxon>Spermatophyta</taxon>
        <taxon>Magnoliopsida</taxon>
        <taxon>Liliopsida</taxon>
        <taxon>Poales</taxon>
        <taxon>Poaceae</taxon>
        <taxon>PACMAD clade</taxon>
        <taxon>Panicoideae</taxon>
        <taxon>Panicodae</taxon>
        <taxon>Paniceae</taxon>
        <taxon>Panicinae</taxon>
        <taxon>Panicum</taxon>
        <taxon>Panicum sect. Panicum</taxon>
    </lineage>
</organism>
<gene>
    <name evidence="1" type="ORF">GQ55_1G337700</name>
</gene>
<sequence>MGFGLSWAGLMSRPVSRLDSPSVRRTCYTLLPDRGERPLLGARGAPATSFAGGRSAAGRTRAGHRRQIVFFICLAQPARAASRPGAQSRVVSRIRGSSALPVLPPAKVVGRRSLMESRRASRRREQNLLRSITVGLWAGTSPGQFLDLFLDSDCHRDSAFRQISEGLEMDGVLGGIFRNATVRGSFLLEMDSTFSLFRPLGVLNLLVFTLHDANFCK</sequence>
<evidence type="ECO:0000313" key="1">
    <source>
        <dbReference type="EMBL" id="PUZ77024.1"/>
    </source>
</evidence>
<dbReference type="Gramene" id="PUZ77024">
    <property type="protein sequence ID" value="PUZ77024"/>
    <property type="gene ID" value="GQ55_1G337700"/>
</dbReference>
<keyword evidence="2" id="KW-1185">Reference proteome</keyword>
<protein>
    <submittedName>
        <fullName evidence="1">Uncharacterized protein</fullName>
    </submittedName>
</protein>
<reference evidence="1 2" key="1">
    <citation type="submission" date="2018-04" db="EMBL/GenBank/DDBJ databases">
        <title>WGS assembly of Panicum hallii var. hallii HAL2.</title>
        <authorList>
            <person name="Lovell J."/>
            <person name="Jenkins J."/>
            <person name="Lowry D."/>
            <person name="Mamidi S."/>
            <person name="Sreedasyam A."/>
            <person name="Weng X."/>
            <person name="Barry K."/>
            <person name="Bonette J."/>
            <person name="Campitelli B."/>
            <person name="Daum C."/>
            <person name="Gordon S."/>
            <person name="Gould B."/>
            <person name="Lipzen A."/>
            <person name="MacQueen A."/>
            <person name="Palacio-Mejia J."/>
            <person name="Plott C."/>
            <person name="Shakirov E."/>
            <person name="Shu S."/>
            <person name="Yoshinaga Y."/>
            <person name="Zane M."/>
            <person name="Rokhsar D."/>
            <person name="Grimwood J."/>
            <person name="Schmutz J."/>
            <person name="Juenger T."/>
        </authorList>
    </citation>
    <scope>NUCLEOTIDE SEQUENCE [LARGE SCALE GENOMIC DNA]</scope>
    <source>
        <strain evidence="2">cv. HAL2</strain>
    </source>
</reference>
<evidence type="ECO:0000313" key="2">
    <source>
        <dbReference type="Proteomes" id="UP000244336"/>
    </source>
</evidence>
<dbReference type="AlphaFoldDB" id="A0A2T7FAD0"/>
<proteinExistence type="predicted"/>
<dbReference type="Proteomes" id="UP000244336">
    <property type="component" value="Chromosome 1"/>
</dbReference>
<name>A0A2T7FAD0_9POAL</name>